<dbReference type="GO" id="GO:0001771">
    <property type="term" value="P:immunological synapse formation"/>
    <property type="evidence" value="ECO:0007669"/>
    <property type="project" value="TreeGrafter"/>
</dbReference>
<dbReference type="EMBL" id="VYZX01029695">
    <property type="protein sequence ID" value="NXS62582.1"/>
    <property type="molecule type" value="Genomic_DNA"/>
</dbReference>
<evidence type="ECO:0000259" key="3">
    <source>
        <dbReference type="PROSITE" id="PS51412"/>
    </source>
</evidence>
<comment type="caution">
    <text evidence="4">The sequence shown here is derived from an EMBL/GenBank/DDBJ whole genome shotgun (WGS) entry which is preliminary data.</text>
</comment>
<evidence type="ECO:0000259" key="2">
    <source>
        <dbReference type="PROSITE" id="PS50004"/>
    </source>
</evidence>
<feature type="domain" description="C2" evidence="2">
    <location>
        <begin position="330"/>
        <end position="447"/>
    </location>
</feature>
<dbReference type="InterPro" id="IPR035892">
    <property type="entry name" value="C2_domain_sf"/>
</dbReference>
<dbReference type="SUPFAM" id="SSF49562">
    <property type="entry name" value="C2 domain (Calcium/lipid-binding domain, CaLB)"/>
    <property type="match status" value="1"/>
</dbReference>
<dbReference type="GO" id="GO:0016020">
    <property type="term" value="C:membrane"/>
    <property type="evidence" value="ECO:0007669"/>
    <property type="project" value="TreeGrafter"/>
</dbReference>
<dbReference type="InterPro" id="IPR020864">
    <property type="entry name" value="MACPF"/>
</dbReference>
<keyword evidence="5" id="KW-1185">Reference proteome</keyword>
<dbReference type="SMART" id="SM00457">
    <property type="entry name" value="MACPF"/>
    <property type="match status" value="1"/>
</dbReference>
<feature type="non-terminal residue" evidence="4">
    <location>
        <position position="484"/>
    </location>
</feature>
<reference evidence="4 5" key="1">
    <citation type="submission" date="2019-09" db="EMBL/GenBank/DDBJ databases">
        <title>Bird 10,000 Genomes (B10K) Project - Family phase.</title>
        <authorList>
            <person name="Zhang G."/>
        </authorList>
    </citation>
    <scope>NUCLEOTIDE SEQUENCE [LARGE SCALE GENOMIC DNA]</scope>
    <source>
        <strain evidence="4">B10K-DU-012-52</strain>
    </source>
</reference>
<organism evidence="4 5">
    <name type="scientific">Brachypteracias leptosomus</name>
    <name type="common">short-legged ground-roller</name>
    <dbReference type="NCBI Taxonomy" id="135165"/>
    <lineage>
        <taxon>Eukaryota</taxon>
        <taxon>Metazoa</taxon>
        <taxon>Chordata</taxon>
        <taxon>Craniata</taxon>
        <taxon>Vertebrata</taxon>
        <taxon>Euteleostomi</taxon>
        <taxon>Archelosauria</taxon>
        <taxon>Archosauria</taxon>
        <taxon>Dinosauria</taxon>
        <taxon>Saurischia</taxon>
        <taxon>Theropoda</taxon>
        <taxon>Coelurosauria</taxon>
        <taxon>Aves</taxon>
        <taxon>Neognathae</taxon>
        <taxon>Neoaves</taxon>
        <taxon>Telluraves</taxon>
        <taxon>Coraciimorphae</taxon>
        <taxon>Coraciiformes</taxon>
        <taxon>Brachypteraciidae</taxon>
        <taxon>Brachypteracias</taxon>
    </lineage>
</organism>
<dbReference type="PROSITE" id="PS50004">
    <property type="entry name" value="C2"/>
    <property type="match status" value="1"/>
</dbReference>
<keyword evidence="1" id="KW-0732">Signal</keyword>
<feature type="domain" description="MACPF" evidence="3">
    <location>
        <begin position="1"/>
        <end position="307"/>
    </location>
</feature>
<dbReference type="GO" id="GO:0001913">
    <property type="term" value="P:T cell mediated cytotoxicity"/>
    <property type="evidence" value="ECO:0007669"/>
    <property type="project" value="TreeGrafter"/>
</dbReference>
<dbReference type="Pfam" id="PF00168">
    <property type="entry name" value="C2"/>
    <property type="match status" value="1"/>
</dbReference>
<dbReference type="PANTHER" id="PTHR46096:SF3">
    <property type="entry name" value="PERFORIN-1"/>
    <property type="match status" value="1"/>
</dbReference>
<dbReference type="Proteomes" id="UP000520535">
    <property type="component" value="Unassembled WGS sequence"/>
</dbReference>
<proteinExistence type="predicted"/>
<dbReference type="GO" id="GO:0022829">
    <property type="term" value="F:wide pore channel activity"/>
    <property type="evidence" value="ECO:0007669"/>
    <property type="project" value="TreeGrafter"/>
</dbReference>
<evidence type="ECO:0000256" key="1">
    <source>
        <dbReference type="ARBA" id="ARBA00022729"/>
    </source>
</evidence>
<dbReference type="PROSITE" id="PS51412">
    <property type="entry name" value="MACPF_2"/>
    <property type="match status" value="1"/>
</dbReference>
<sequence>QPRACACLLCRDLLGGGRLRRSPSGAGAWASGRRCHQSSRVAQGTRALGTLVGEGQEVAKGWRVGLEGGVVPGGVSPGASGVVAVAGSHSRAAEFALQRRREDRSSFVSIGLRCLHYWTRISPTARVSPHFLRAVRSLPPTFTPSTSPDYGELLAAYGTHVVTGARLGGRLRSLTTVRSCRAAMTGTGAQEVADCLGVEISVSKGFLRAGAKTHACRRAREANLANESFNQVFNERLVEVEGGKEQGDLLYGRPEAFTTWLRGLPALPALVDADVRPLHLLLPRREPRRAALRAAIAHYVSQRALRVNCSKACGGGGGGGHLVGPCHCGCAPDAGVTAECCSRRQGLGVMVVTVASGTGWKGDTFSPSDLYVRVGFGGRWWRTGTVWNQERPRWGARLELGRVELGRGLRLRMEVWDQDNGWDDDLLGFCEEQVEAGQERTRVCFPGGGRLEFGYRVTCGPALGGPLCHDYVPQPPDAAQESYG</sequence>
<accession>A0A7L2VVZ7</accession>
<evidence type="ECO:0000313" key="4">
    <source>
        <dbReference type="EMBL" id="NXS62582.1"/>
    </source>
</evidence>
<gene>
    <name evidence="4" type="primary">Prf1</name>
    <name evidence="4" type="ORF">BRALEP_R02956</name>
</gene>
<dbReference type="AlphaFoldDB" id="A0A7L2VVZ7"/>
<protein>
    <submittedName>
        <fullName evidence="4">PERF protein</fullName>
    </submittedName>
</protein>
<dbReference type="Pfam" id="PF01823">
    <property type="entry name" value="MACPF"/>
    <property type="match status" value="1"/>
</dbReference>
<dbReference type="PANTHER" id="PTHR46096">
    <property type="entry name" value="PERFORIN-1"/>
    <property type="match status" value="1"/>
</dbReference>
<dbReference type="Gene3D" id="2.60.40.150">
    <property type="entry name" value="C2 domain"/>
    <property type="match status" value="1"/>
</dbReference>
<feature type="non-terminal residue" evidence="4">
    <location>
        <position position="1"/>
    </location>
</feature>
<dbReference type="OrthoDB" id="1366754at2759"/>
<dbReference type="GO" id="GO:0051607">
    <property type="term" value="P:defense response to virus"/>
    <property type="evidence" value="ECO:0007669"/>
    <property type="project" value="TreeGrafter"/>
</dbReference>
<dbReference type="InterPro" id="IPR000008">
    <property type="entry name" value="C2_dom"/>
</dbReference>
<name>A0A7L2VVZ7_9AVES</name>
<dbReference type="InterPro" id="IPR052784">
    <property type="entry name" value="Perforin-1_pore-forming"/>
</dbReference>
<evidence type="ECO:0000313" key="5">
    <source>
        <dbReference type="Proteomes" id="UP000520535"/>
    </source>
</evidence>